<feature type="signal peptide" evidence="1">
    <location>
        <begin position="1"/>
        <end position="21"/>
    </location>
</feature>
<proteinExistence type="predicted"/>
<keyword evidence="4" id="KW-1185">Reference proteome</keyword>
<dbReference type="EMBL" id="JAUSTY010000010">
    <property type="protein sequence ID" value="MDQ0166629.1"/>
    <property type="molecule type" value="Genomic_DNA"/>
</dbReference>
<keyword evidence="1" id="KW-0732">Signal</keyword>
<organism evidence="3 4">
    <name type="scientific">Caldalkalibacillus horti</name>
    <dbReference type="NCBI Taxonomy" id="77523"/>
    <lineage>
        <taxon>Bacteria</taxon>
        <taxon>Bacillati</taxon>
        <taxon>Bacillota</taxon>
        <taxon>Bacilli</taxon>
        <taxon>Bacillales</taxon>
        <taxon>Bacillaceae</taxon>
        <taxon>Caldalkalibacillus</taxon>
    </lineage>
</organism>
<name>A0ABT9W052_9BACI</name>
<gene>
    <name evidence="3" type="ORF">J2S11_002545</name>
</gene>
<evidence type="ECO:0000313" key="4">
    <source>
        <dbReference type="Proteomes" id="UP001235840"/>
    </source>
</evidence>
<dbReference type="PROSITE" id="PS51257">
    <property type="entry name" value="PROKAR_LIPOPROTEIN"/>
    <property type="match status" value="1"/>
</dbReference>
<feature type="domain" description="DUF2154" evidence="2">
    <location>
        <begin position="48"/>
        <end position="136"/>
    </location>
</feature>
<comment type="caution">
    <text evidence="3">The sequence shown here is derived from an EMBL/GenBank/DDBJ whole genome shotgun (WGS) entry which is preliminary data.</text>
</comment>
<evidence type="ECO:0000256" key="1">
    <source>
        <dbReference type="SAM" id="SignalP"/>
    </source>
</evidence>
<evidence type="ECO:0000259" key="2">
    <source>
        <dbReference type="Pfam" id="PF17115"/>
    </source>
</evidence>
<dbReference type="RefSeq" id="WP_307394992.1">
    <property type="nucleotide sequence ID" value="NZ_BAAADK010000047.1"/>
</dbReference>
<evidence type="ECO:0000313" key="3">
    <source>
        <dbReference type="EMBL" id="MDQ0166629.1"/>
    </source>
</evidence>
<accession>A0ABT9W052</accession>
<dbReference type="Pfam" id="PF17115">
    <property type="entry name" value="Toast_rack_N"/>
    <property type="match status" value="1"/>
</dbReference>
<feature type="chain" id="PRO_5045999078" description="DUF2154 domain-containing protein" evidence="1">
    <location>
        <begin position="22"/>
        <end position="246"/>
    </location>
</feature>
<reference evidence="3 4" key="1">
    <citation type="submission" date="2023-07" db="EMBL/GenBank/DDBJ databases">
        <title>Genomic Encyclopedia of Type Strains, Phase IV (KMG-IV): sequencing the most valuable type-strain genomes for metagenomic binning, comparative biology and taxonomic classification.</title>
        <authorList>
            <person name="Goeker M."/>
        </authorList>
    </citation>
    <scope>NUCLEOTIDE SEQUENCE [LARGE SCALE GENOMIC DNA]</scope>
    <source>
        <strain evidence="3 4">DSM 12751</strain>
    </source>
</reference>
<sequence length="246" mass="26756">MMIQRKLSVGMAMLFVAIVLVGCTTTNITSTGDEQTETHQLERLDNAVEKVDVELEVGIGELHVGATSEYFLDGTFTSDPKQLLPVVKSEQKGSGHKLSLSPEKSVSVSNVKGLKNTWNMQLQENLPYSFDVDFGVGKGELDFSGFTELQSVYLDLGVGDVTADFSGTYTSPVEVKMDAGVGKSTVYISDEIGAIFKVSSGIGSFQHNLQYNEELKAYVNGAYDETKHNITFKVNMGVGMVEVKVK</sequence>
<dbReference type="InterPro" id="IPR031346">
    <property type="entry name" value="DUF2154_N"/>
</dbReference>
<protein>
    <recommendedName>
        <fullName evidence="2">DUF2154 domain-containing protein</fullName>
    </recommendedName>
</protein>
<dbReference type="Proteomes" id="UP001235840">
    <property type="component" value="Unassembled WGS sequence"/>
</dbReference>